<evidence type="ECO:0000256" key="1">
    <source>
        <dbReference type="ARBA" id="ARBA00001974"/>
    </source>
</evidence>
<keyword evidence="17" id="KW-0333">Golgi apparatus</keyword>
<evidence type="ECO:0000256" key="24">
    <source>
        <dbReference type="ARBA" id="ARBA00052927"/>
    </source>
</evidence>
<protein>
    <recommendedName>
        <fullName evidence="6">Delta(24)-sterol reductase</fullName>
        <ecNumber evidence="5">1.3.1.72</ecNumber>
    </recommendedName>
    <alternativeName>
        <fullName evidence="26">24-dehydrocholesterol reductase</fullName>
    </alternativeName>
    <alternativeName>
        <fullName evidence="27">3-beta-hydroxysterol Delta-24-reductase</fullName>
    </alternativeName>
</protein>
<comment type="catalytic activity">
    <reaction evidence="23">
        <text>lanosterol + NADPH + H(+) = 24,25-dihydrolanosterol + NADP(+)</text>
        <dbReference type="Rhea" id="RHEA:33919"/>
        <dbReference type="ChEBI" id="CHEBI:15378"/>
        <dbReference type="ChEBI" id="CHEBI:16521"/>
        <dbReference type="ChEBI" id="CHEBI:28113"/>
        <dbReference type="ChEBI" id="CHEBI:57783"/>
        <dbReference type="ChEBI" id="CHEBI:58349"/>
    </reaction>
    <physiologicalReaction direction="left-to-right" evidence="23">
        <dbReference type="Rhea" id="RHEA:33920"/>
    </physiologicalReaction>
</comment>
<evidence type="ECO:0000256" key="19">
    <source>
        <dbReference type="ARBA" id="ARBA00023136"/>
    </source>
</evidence>
<dbReference type="InterPro" id="IPR016166">
    <property type="entry name" value="FAD-bd_PCMH"/>
</dbReference>
<evidence type="ECO:0000256" key="3">
    <source>
        <dbReference type="ARBA" id="ARBA00004275"/>
    </source>
</evidence>
<dbReference type="GO" id="GO:0005777">
    <property type="term" value="C:peroxisome"/>
    <property type="evidence" value="ECO:0007669"/>
    <property type="project" value="UniProtKB-SubCell"/>
</dbReference>
<dbReference type="SUPFAM" id="SSF55103">
    <property type="entry name" value="FAD-linked oxidases, C-terminal domain"/>
    <property type="match status" value="1"/>
</dbReference>
<evidence type="ECO:0000256" key="11">
    <source>
        <dbReference type="ARBA" id="ARBA00022729"/>
    </source>
</evidence>
<keyword evidence="11" id="KW-0732">Signal</keyword>
<dbReference type="Proteomes" id="UP001286313">
    <property type="component" value="Unassembled WGS sequence"/>
</dbReference>
<evidence type="ECO:0000256" key="2">
    <source>
        <dbReference type="ARBA" id="ARBA00004194"/>
    </source>
</evidence>
<keyword evidence="7" id="KW-0444">Lipid biosynthesis</keyword>
<evidence type="ECO:0000256" key="6">
    <source>
        <dbReference type="ARBA" id="ARBA00019086"/>
    </source>
</evidence>
<evidence type="ECO:0000256" key="18">
    <source>
        <dbReference type="ARBA" id="ARBA00023098"/>
    </source>
</evidence>
<keyword evidence="9" id="KW-0285">Flavoprotein</keyword>
<dbReference type="Gene3D" id="3.30.465.10">
    <property type="match status" value="1"/>
</dbReference>
<keyword evidence="13" id="KW-0274">FAD</keyword>
<evidence type="ECO:0000256" key="27">
    <source>
        <dbReference type="ARBA" id="ARBA00080612"/>
    </source>
</evidence>
<evidence type="ECO:0000256" key="21">
    <source>
        <dbReference type="ARBA" id="ARBA00023166"/>
    </source>
</evidence>
<proteinExistence type="predicted"/>
<dbReference type="InterPro" id="IPR040165">
    <property type="entry name" value="Diminuto-like"/>
</dbReference>
<evidence type="ECO:0000256" key="5">
    <source>
        <dbReference type="ARBA" id="ARBA00012405"/>
    </source>
</evidence>
<dbReference type="Pfam" id="PF01565">
    <property type="entry name" value="FAD_binding_4"/>
    <property type="match status" value="1"/>
</dbReference>
<dbReference type="SUPFAM" id="SSF56176">
    <property type="entry name" value="FAD-binding/transporter-associated domain-like"/>
    <property type="match status" value="1"/>
</dbReference>
<comment type="catalytic activity">
    <reaction evidence="24">
        <text>5alpha-cholest-8-en-3beta-ol + NADP(+) = zymosterol + NADPH + H(+)</text>
        <dbReference type="Rhea" id="RHEA:36399"/>
        <dbReference type="ChEBI" id="CHEBI:15378"/>
        <dbReference type="ChEBI" id="CHEBI:16608"/>
        <dbReference type="ChEBI" id="CHEBI:18252"/>
        <dbReference type="ChEBI" id="CHEBI:57783"/>
        <dbReference type="ChEBI" id="CHEBI:58349"/>
        <dbReference type="EC" id="1.3.1.72"/>
    </reaction>
    <physiologicalReaction direction="right-to-left" evidence="24">
        <dbReference type="Rhea" id="RHEA:36401"/>
    </physiologicalReaction>
</comment>
<keyword evidence="18" id="KW-0443">Lipid metabolism</keyword>
<dbReference type="GO" id="GO:0050614">
    <property type="term" value="F:Delta24-sterol reductase activity"/>
    <property type="evidence" value="ECO:0007669"/>
    <property type="project" value="UniProtKB-EC"/>
</dbReference>
<keyword evidence="15 29" id="KW-1133">Transmembrane helix</keyword>
<keyword evidence="32" id="KW-1185">Reference proteome</keyword>
<evidence type="ECO:0000256" key="7">
    <source>
        <dbReference type="ARBA" id="ARBA00022516"/>
    </source>
</evidence>
<evidence type="ECO:0000256" key="28">
    <source>
        <dbReference type="SAM" id="MobiDB-lite"/>
    </source>
</evidence>
<evidence type="ECO:0000256" key="10">
    <source>
        <dbReference type="ARBA" id="ARBA00022692"/>
    </source>
</evidence>
<comment type="subcellular location">
    <subcellularLocation>
        <location evidence="4">Endoplasmic reticulum membrane</location>
        <topology evidence="4">Single-pass membrane protein</topology>
    </subcellularLocation>
    <subcellularLocation>
        <location evidence="2">Golgi apparatus membrane</location>
        <topology evidence="2">Single-pass membrane protein</topology>
    </subcellularLocation>
    <subcellularLocation>
        <location evidence="3">Peroxisome</location>
    </subcellularLocation>
</comment>
<evidence type="ECO:0000256" key="9">
    <source>
        <dbReference type="ARBA" id="ARBA00022630"/>
    </source>
</evidence>
<dbReference type="PANTHER" id="PTHR10801:SF0">
    <property type="entry name" value="DELTA(24)-STEROL REDUCTASE"/>
    <property type="match status" value="1"/>
</dbReference>
<feature type="transmembrane region" description="Helical" evidence="29">
    <location>
        <begin position="40"/>
        <end position="60"/>
    </location>
</feature>
<evidence type="ECO:0000256" key="22">
    <source>
        <dbReference type="ARBA" id="ARBA00023221"/>
    </source>
</evidence>
<dbReference type="InterPro" id="IPR016164">
    <property type="entry name" value="FAD-linked_Oxase-like_C"/>
</dbReference>
<evidence type="ECO:0000256" key="17">
    <source>
        <dbReference type="ARBA" id="ARBA00023034"/>
    </source>
</evidence>
<reference evidence="31" key="1">
    <citation type="submission" date="2023-10" db="EMBL/GenBank/DDBJ databases">
        <title>Genome assemblies of two species of porcelain crab, Petrolisthes cinctipes and Petrolisthes manimaculis (Anomura: Porcellanidae).</title>
        <authorList>
            <person name="Angst P."/>
        </authorList>
    </citation>
    <scope>NUCLEOTIDE SEQUENCE</scope>
    <source>
        <strain evidence="31">PB745_01</strain>
        <tissue evidence="31">Gill</tissue>
    </source>
</reference>
<dbReference type="GO" id="GO:0005789">
    <property type="term" value="C:endoplasmic reticulum membrane"/>
    <property type="evidence" value="ECO:0007669"/>
    <property type="project" value="UniProtKB-SubCell"/>
</dbReference>
<dbReference type="InterPro" id="IPR006094">
    <property type="entry name" value="Oxid_FAD_bind_N"/>
</dbReference>
<dbReference type="GO" id="GO:0008203">
    <property type="term" value="P:cholesterol metabolic process"/>
    <property type="evidence" value="ECO:0007669"/>
    <property type="project" value="UniProtKB-KW"/>
</dbReference>
<name>A0AAE1KCW8_PETCI</name>
<evidence type="ECO:0000256" key="14">
    <source>
        <dbReference type="ARBA" id="ARBA00022857"/>
    </source>
</evidence>
<evidence type="ECO:0000256" key="26">
    <source>
        <dbReference type="ARBA" id="ARBA00078485"/>
    </source>
</evidence>
<accession>A0AAE1KCW8</accession>
<evidence type="ECO:0000256" key="15">
    <source>
        <dbReference type="ARBA" id="ARBA00022989"/>
    </source>
</evidence>
<evidence type="ECO:0000256" key="8">
    <source>
        <dbReference type="ARBA" id="ARBA00022548"/>
    </source>
</evidence>
<comment type="function">
    <text evidence="25">Catalyzes the reduction of the delta-24 double bond of sterol intermediates during cholesterol biosynthesis. In addition to its cholesterol-synthesizing activity, can protect cells from oxidative stress by reducing caspase 3 activity during apoptosis induced by oxidative stress. Also protects against amyloid-beta peptide-induced apoptosis.</text>
</comment>
<evidence type="ECO:0000259" key="30">
    <source>
        <dbReference type="PROSITE" id="PS51387"/>
    </source>
</evidence>
<keyword evidence="21" id="KW-1207">Sterol metabolism</keyword>
<keyword evidence="10 29" id="KW-0812">Transmembrane</keyword>
<evidence type="ECO:0000256" key="25">
    <source>
        <dbReference type="ARBA" id="ARBA00056986"/>
    </source>
</evidence>
<keyword evidence="19 29" id="KW-0472">Membrane</keyword>
<gene>
    <name evidence="31" type="ORF">Pcinc_025532</name>
</gene>
<comment type="cofactor">
    <cofactor evidence="1">
        <name>FAD</name>
        <dbReference type="ChEBI" id="CHEBI:57692"/>
    </cofactor>
</comment>
<evidence type="ECO:0000256" key="20">
    <source>
        <dbReference type="ARBA" id="ARBA00023140"/>
    </source>
</evidence>
<dbReference type="InterPro" id="IPR016169">
    <property type="entry name" value="FAD-bd_PCMH_sub2"/>
</dbReference>
<evidence type="ECO:0000313" key="32">
    <source>
        <dbReference type="Proteomes" id="UP001286313"/>
    </source>
</evidence>
<evidence type="ECO:0000256" key="16">
    <source>
        <dbReference type="ARBA" id="ARBA00023002"/>
    </source>
</evidence>
<keyword evidence="22" id="KW-0753">Steroid metabolism</keyword>
<evidence type="ECO:0000256" key="13">
    <source>
        <dbReference type="ARBA" id="ARBA00022827"/>
    </source>
</evidence>
<evidence type="ECO:0000256" key="12">
    <source>
        <dbReference type="ARBA" id="ARBA00022824"/>
    </source>
</evidence>
<keyword evidence="20" id="KW-0576">Peroxisome</keyword>
<feature type="region of interest" description="Disordered" evidence="28">
    <location>
        <begin position="1"/>
        <end position="33"/>
    </location>
</feature>
<keyword evidence="8" id="KW-0153">Cholesterol metabolism</keyword>
<evidence type="ECO:0000313" key="31">
    <source>
        <dbReference type="EMBL" id="KAK3869138.1"/>
    </source>
</evidence>
<evidence type="ECO:0000256" key="4">
    <source>
        <dbReference type="ARBA" id="ARBA00004389"/>
    </source>
</evidence>
<evidence type="ECO:0000256" key="23">
    <source>
        <dbReference type="ARBA" id="ARBA00051033"/>
    </source>
</evidence>
<feature type="domain" description="FAD-binding PCMH-type" evidence="30">
    <location>
        <begin position="57"/>
        <end position="243"/>
    </location>
</feature>
<organism evidence="31 32">
    <name type="scientific">Petrolisthes cinctipes</name>
    <name type="common">Flat porcelain crab</name>
    <dbReference type="NCBI Taxonomy" id="88211"/>
    <lineage>
        <taxon>Eukaryota</taxon>
        <taxon>Metazoa</taxon>
        <taxon>Ecdysozoa</taxon>
        <taxon>Arthropoda</taxon>
        <taxon>Crustacea</taxon>
        <taxon>Multicrustacea</taxon>
        <taxon>Malacostraca</taxon>
        <taxon>Eumalacostraca</taxon>
        <taxon>Eucarida</taxon>
        <taxon>Decapoda</taxon>
        <taxon>Pleocyemata</taxon>
        <taxon>Anomura</taxon>
        <taxon>Galatheoidea</taxon>
        <taxon>Porcellanidae</taxon>
        <taxon>Petrolisthes</taxon>
    </lineage>
</organism>
<keyword evidence="12" id="KW-0256">Endoplasmic reticulum</keyword>
<dbReference type="GO" id="GO:0000139">
    <property type="term" value="C:Golgi membrane"/>
    <property type="evidence" value="ECO:0007669"/>
    <property type="project" value="UniProtKB-SubCell"/>
</dbReference>
<keyword evidence="14" id="KW-0521">NADP</keyword>
<keyword evidence="16" id="KW-0560">Oxidoreductase</keyword>
<dbReference type="GO" id="GO:0071949">
    <property type="term" value="F:FAD binding"/>
    <property type="evidence" value="ECO:0007669"/>
    <property type="project" value="InterPro"/>
</dbReference>
<comment type="caution">
    <text evidence="31">The sequence shown here is derived from an EMBL/GenBank/DDBJ whole genome shotgun (WGS) entry which is preliminary data.</text>
</comment>
<dbReference type="GO" id="GO:0000246">
    <property type="term" value="F:Delta24(24-1) sterol reductase activity"/>
    <property type="evidence" value="ECO:0007669"/>
    <property type="project" value="TreeGrafter"/>
</dbReference>
<dbReference type="EMBL" id="JAWQEG010002878">
    <property type="protein sequence ID" value="KAK3869138.1"/>
    <property type="molecule type" value="Genomic_DNA"/>
</dbReference>
<dbReference type="FunFam" id="3.30.465.10:FF:000032">
    <property type="entry name" value="Delta(24)-sterol reductase"/>
    <property type="match status" value="1"/>
</dbReference>
<dbReference type="EC" id="1.3.1.72" evidence="5"/>
<dbReference type="PANTHER" id="PTHR10801">
    <property type="entry name" value="24-DEHYDROCHOLESTEROL REDUCTASE"/>
    <property type="match status" value="1"/>
</dbReference>
<sequence>MPRVDPRRLGPPKEGCGASHSPRKEGKNPTGWSNTPPTQGWVIVIFFLLPASFLYDIYYYTRSWLIFKFNSAPQQHEKKVRDVQIQVSEWCAGDQKVPMCTARPGWQTISFREGAYKKTFNKISINMVDILEIDTQKRTVRCEPLVTMGQLTHTLIKLGWTIPVVPEMDDLTVGGLVMGTGIETSSHKAGLFQHICIAYELVTADGSVISCSECENSDLFYSVPWSYGTLGFLTAVEIKIIPVERFVKVEYKPCHSLDNLVRTFTEEVEKAEENQFVEGIMYSLNSGVVMTGNMCMTAEQGKLNEIGWWFKPWFFKHVQTYVNEDQHGVEYIPIRDYYHRHTRSIFWEIQDIIPFGNNVVFRYLLGWLVPPKVSLLKLTQGKAVKELYEKNHFIQDMLVPLTCLKDAINVFEKEVNIYPIWLCPFKVPPNPGMLKPATENDTLYVDIGTYGVPKVDNFEAVETTRRIEAFVRDAKGFQMMYADSYMTREEYRQMFDHCLYDRVRDRLGCHRAFPEVYDKVNRKARV</sequence>
<evidence type="ECO:0000256" key="29">
    <source>
        <dbReference type="SAM" id="Phobius"/>
    </source>
</evidence>
<dbReference type="AlphaFoldDB" id="A0AAE1KCW8"/>
<dbReference type="InterPro" id="IPR036318">
    <property type="entry name" value="FAD-bd_PCMH-like_sf"/>
</dbReference>
<dbReference type="PROSITE" id="PS51387">
    <property type="entry name" value="FAD_PCMH"/>
    <property type="match status" value="1"/>
</dbReference>